<dbReference type="EMBL" id="JAHXZJ010001492">
    <property type="protein sequence ID" value="KAH0552311.1"/>
    <property type="molecule type" value="Genomic_DNA"/>
</dbReference>
<dbReference type="GO" id="GO:1905515">
    <property type="term" value="P:non-motile cilium assembly"/>
    <property type="evidence" value="ECO:0007669"/>
    <property type="project" value="TreeGrafter"/>
</dbReference>
<feature type="coiled-coil region" evidence="8">
    <location>
        <begin position="1215"/>
        <end position="1249"/>
    </location>
</feature>
<feature type="coiled-coil region" evidence="8">
    <location>
        <begin position="1360"/>
        <end position="1462"/>
    </location>
</feature>
<feature type="compositionally biased region" description="Polar residues" evidence="9">
    <location>
        <begin position="1500"/>
        <end position="1509"/>
    </location>
</feature>
<feature type="coiled-coil region" evidence="8">
    <location>
        <begin position="985"/>
        <end position="1047"/>
    </location>
</feature>
<reference evidence="10 11" key="1">
    <citation type="journal article" date="2021" name="J. Hered.">
        <title>A chromosome-level genome assembly of the parasitoid wasp, Cotesia glomerata (Hymenoptera: Braconidae).</title>
        <authorList>
            <person name="Pinto B.J."/>
            <person name="Weis J.J."/>
            <person name="Gamble T."/>
            <person name="Ode P.J."/>
            <person name="Paul R."/>
            <person name="Zaspel J.M."/>
        </authorList>
    </citation>
    <scope>NUCLEOTIDE SEQUENCE [LARGE SCALE GENOMIC DNA]</scope>
    <source>
        <strain evidence="10">CgM1</strain>
    </source>
</reference>
<feature type="coiled-coil region" evidence="8">
    <location>
        <begin position="1803"/>
        <end position="1837"/>
    </location>
</feature>
<evidence type="ECO:0000256" key="1">
    <source>
        <dbReference type="ARBA" id="ARBA00004120"/>
    </source>
</evidence>
<feature type="compositionally biased region" description="Polar residues" evidence="9">
    <location>
        <begin position="1472"/>
        <end position="1492"/>
    </location>
</feature>
<keyword evidence="4" id="KW-0970">Cilium biogenesis/degradation</keyword>
<protein>
    <recommendedName>
        <fullName evidence="12">Centrosomal protein of 290 kDa</fullName>
    </recommendedName>
</protein>
<keyword evidence="11" id="KW-1185">Reference proteome</keyword>
<dbReference type="GO" id="GO:0035869">
    <property type="term" value="C:ciliary transition zone"/>
    <property type="evidence" value="ECO:0007669"/>
    <property type="project" value="TreeGrafter"/>
</dbReference>
<evidence type="ECO:0008006" key="12">
    <source>
        <dbReference type="Google" id="ProtNLM"/>
    </source>
</evidence>
<feature type="coiled-coil region" evidence="8">
    <location>
        <begin position="632"/>
        <end position="673"/>
    </location>
</feature>
<name>A0AAV7IK05_COTGL</name>
<evidence type="ECO:0000313" key="10">
    <source>
        <dbReference type="EMBL" id="KAH0552311.1"/>
    </source>
</evidence>
<feature type="region of interest" description="Disordered" evidence="9">
    <location>
        <begin position="1472"/>
        <end position="1512"/>
    </location>
</feature>
<gene>
    <name evidence="10" type="ORF">KQX54_008642</name>
</gene>
<dbReference type="GO" id="GO:0097711">
    <property type="term" value="P:ciliary basal body-plasma membrane docking"/>
    <property type="evidence" value="ECO:0007669"/>
    <property type="project" value="TreeGrafter"/>
</dbReference>
<feature type="coiled-coil region" evidence="8">
    <location>
        <begin position="923"/>
        <end position="957"/>
    </location>
</feature>
<keyword evidence="3" id="KW-0963">Cytoplasm</keyword>
<comment type="caution">
    <text evidence="10">The sequence shown here is derived from an EMBL/GenBank/DDBJ whole genome shotgun (WGS) entry which is preliminary data.</text>
</comment>
<feature type="coiled-coil region" evidence="8">
    <location>
        <begin position="1280"/>
        <end position="1332"/>
    </location>
</feature>
<keyword evidence="6" id="KW-0206">Cytoskeleton</keyword>
<feature type="coiled-coil region" evidence="8">
    <location>
        <begin position="1669"/>
        <end position="1760"/>
    </location>
</feature>
<feature type="coiled-coil region" evidence="8">
    <location>
        <begin position="1870"/>
        <end position="1897"/>
    </location>
</feature>
<sequence>MVQMDWDRIRGVKAVSLTDDEIEDLFPMVIGCDTEQVDNIHNLRALIKLSQEMLQYKDNQVESLVLECDELKTKISNNLTPKKSKKNNVIDNSVTQISDFNSNNYEEILRTKNEKIKTLMNELEEFEKENEELKEKLGNLKEEMEDAIESMNEMTEELNNQNGKLLLLKEEAFNLKQEKAALFNQIEEMTSAQLERDKVIDEFGAAIDERVSEWKGILDSKDAEIFKLKEQLSQSLINPSTSRNVTAEIVYLNEEIDKRDKIIEELKFKLGEAAAEINDSAAVIEKLNGDLKKMEKSGKRKEQRDLLKKIQDANVKISILNSSLAESENNLMAKSQQLCEVLDSLKKYQNKNQGLTEIINEVKELKKQLTAKTNHIQDLVNVVNKLETLNSQQEIQIIALREKLEMSDNEEICVEAVESRYQEEARVKNELLKRAEMLEQENLDLKSDIRALKYKLSKFSDKPIISSRDSPDKKQSQDNTSTINWTDEGFISLRRKSEYDEVQENMRIIVEENEALRKGMHEILDSIHDQDGKSSIEIQSDILERLLEALDVRHLAGWYHPAMRLQERLNVIQGSNNELRSQLKQLRKEIQKKDNILKKVALKHDNQNSVTNSEESETEEAKVYALEMEKIQTRYENDFDEWLKEKETLTQQISNLTELKEKLETQLKIYENDLKVFGSSEDEIKQAFAIRTKEFTELMTSQKITSRKIKLLESLLNDELQKMYFFKKEAIASESAYKKTIADLEKSAKLLEQKVTKLEKNFANTVSRDDFNELNKKYNQLHLRYRVLYEVQLSVNEKDFKGVEKINAELQEQLANVQTLLAEKIKSYCECESKISDKNPFEMKEEILKLRNENNNLMKSLEISRDEAQKHYLTNSLKIFEVDNLRHQIVDLQAVSEDKETIARLGFELNTCKAVEMETNIYKAQLENEVARAKKDLEISEEKYSEIQSQLEEHRNYCDKKSRNYELIIEFLRNQYSGSTSATSLLRYEDLMADLKRNRAEVERQLKEAKETLEKAKIQQETLTNRLEIVERLKDILEQQIGSANVEDVIKTFSDNSQSTLNEYRYKRKIYQLENELQVQINKLSEYEGIIVEMEIEMVSNQKAWKNFDNLGIKSPRKNLEKFTEKKSEKFPIKSLVEKSQTEKNEKVMEKKSISTQIDVCTRVIGVQTDLNFNIELKKEVELNKTANAEEKVPEFLENQLKEALTLASDRSAKLIRYESQITEYQAKIDALNRSLEDKDRELIEQKRVIARKSSENIENEEATEKVTLKSTTNSLQKIISQKEETILRYQNLLKEERDEYNKATARLQEQINKLNLQIDGMKNEQDKMDQSDLINDLKDTKPKFDIDSEDKIVRFTEQVSNLQADLEIASQLNERWRRLAEERLEHVDEIRNKLELQHKNELDSYRREIDKWQLETSALRQQLSDNRIKLTKGNITLTKELQERDNKIEELTVAYQQLQSEFEMIEFVHHQTPSSQQSNKFNNDSNVNQGYDRTELNRSGENPQSQGHSELDLLKKQHKSFAEKEKMYKEQIIDLKQQLSRRYMAEKSEERKTSMREAQLEKKLKSMEEELNKARIQLDREYRFQENKRIKTAEELSLWEKQKKWQGLSEKLKRELKDKEAEIKKLNVNYEKLRSIVSCMEREKWFLRSKIKAEDCGTARPDFNLRVIEDLQRECQTLRDRIKELTDRLEAEDCQRLAALLEQQKRRIAALEIAAEGNLSVVDQLEALEAAKSALEKNNIKLESENFELRMEIEKVSNDTPRLKEKVEHLEKYVQLLKIEKSPDSSACSSEKDHEQSSKKSVLELERTIFVLKRIIEKLQAENKRLRVNSKNSNRVVNNRGVAKTAFKGDGNGNGKRKDEEMAVLKWQYDEAKKRVIALETDLQLAEQRIKMFEDMHKEDTSVEINILKQQLAHKSELLDKVKQLLTRAAINEKALRQRIHQIEMKQTLSTIPECQFPSPTQN</sequence>
<feature type="coiled-coil region" evidence="8">
    <location>
        <begin position="734"/>
        <end position="768"/>
    </location>
</feature>
<evidence type="ECO:0000313" key="11">
    <source>
        <dbReference type="Proteomes" id="UP000826195"/>
    </source>
</evidence>
<dbReference type="GO" id="GO:1905349">
    <property type="term" value="P:ciliary transition zone assembly"/>
    <property type="evidence" value="ECO:0007669"/>
    <property type="project" value="TreeGrafter"/>
</dbReference>
<keyword evidence="7" id="KW-0966">Cell projection</keyword>
<feature type="coiled-coil region" evidence="8">
    <location>
        <begin position="102"/>
        <end position="178"/>
    </location>
</feature>
<comment type="subcellular location">
    <subcellularLocation>
        <location evidence="1">Cytoplasm</location>
        <location evidence="1">Cytoskeleton</location>
        <location evidence="1">Cilium basal body</location>
    </subcellularLocation>
    <subcellularLocation>
        <location evidence="2">Cytoplasm</location>
        <location evidence="2">Cytoskeleton</location>
        <location evidence="2">Microtubule organizing center</location>
        <location evidence="2">Centrosome</location>
    </subcellularLocation>
</comment>
<feature type="coiled-coil region" evidence="8">
    <location>
        <begin position="562"/>
        <end position="603"/>
    </location>
</feature>
<keyword evidence="5 8" id="KW-0175">Coiled coil</keyword>
<feature type="coiled-coil region" evidence="8">
    <location>
        <begin position="1551"/>
        <end position="1644"/>
    </location>
</feature>
<evidence type="ECO:0000256" key="2">
    <source>
        <dbReference type="ARBA" id="ARBA00004300"/>
    </source>
</evidence>
<evidence type="ECO:0000256" key="6">
    <source>
        <dbReference type="ARBA" id="ARBA00023212"/>
    </source>
</evidence>
<dbReference type="GO" id="GO:0034451">
    <property type="term" value="C:centriolar satellite"/>
    <property type="evidence" value="ECO:0007669"/>
    <property type="project" value="TreeGrafter"/>
</dbReference>
<evidence type="ECO:0000256" key="5">
    <source>
        <dbReference type="ARBA" id="ARBA00023054"/>
    </source>
</evidence>
<dbReference type="PANTHER" id="PTHR18879:SF20">
    <property type="entry name" value="CENTROSOMAL PROTEIN OF 290 KDA"/>
    <property type="match status" value="1"/>
</dbReference>
<dbReference type="PANTHER" id="PTHR18879">
    <property type="entry name" value="CENTROSOMAL PROTEIN OF 290 KDA"/>
    <property type="match status" value="1"/>
</dbReference>
<dbReference type="InterPro" id="IPR026201">
    <property type="entry name" value="Cep290"/>
</dbReference>
<feature type="coiled-coil region" evidence="8">
    <location>
        <begin position="803"/>
        <end position="867"/>
    </location>
</feature>
<dbReference type="Proteomes" id="UP000826195">
    <property type="component" value="Unassembled WGS sequence"/>
</dbReference>
<evidence type="ECO:0000256" key="8">
    <source>
        <dbReference type="SAM" id="Coils"/>
    </source>
</evidence>
<accession>A0AAV7IK05</accession>
<organism evidence="10 11">
    <name type="scientific">Cotesia glomerata</name>
    <name type="common">Lepidopteran parasitic wasp</name>
    <name type="synonym">Apanteles glomeratus</name>
    <dbReference type="NCBI Taxonomy" id="32391"/>
    <lineage>
        <taxon>Eukaryota</taxon>
        <taxon>Metazoa</taxon>
        <taxon>Ecdysozoa</taxon>
        <taxon>Arthropoda</taxon>
        <taxon>Hexapoda</taxon>
        <taxon>Insecta</taxon>
        <taxon>Pterygota</taxon>
        <taxon>Neoptera</taxon>
        <taxon>Endopterygota</taxon>
        <taxon>Hymenoptera</taxon>
        <taxon>Apocrita</taxon>
        <taxon>Ichneumonoidea</taxon>
        <taxon>Braconidae</taxon>
        <taxon>Microgastrinae</taxon>
        <taxon>Cotesia</taxon>
    </lineage>
</organism>
<proteinExistence type="predicted"/>
<evidence type="ECO:0000256" key="3">
    <source>
        <dbReference type="ARBA" id="ARBA00022490"/>
    </source>
</evidence>
<evidence type="ECO:0000256" key="7">
    <source>
        <dbReference type="ARBA" id="ARBA00023273"/>
    </source>
</evidence>
<evidence type="ECO:0000256" key="9">
    <source>
        <dbReference type="SAM" id="MobiDB-lite"/>
    </source>
</evidence>
<evidence type="ECO:0000256" key="4">
    <source>
        <dbReference type="ARBA" id="ARBA00022794"/>
    </source>
</evidence>
<feature type="coiled-coil region" evidence="8">
    <location>
        <begin position="284"/>
        <end position="455"/>
    </location>
</feature>